<dbReference type="EMBL" id="JANBUO010001139">
    <property type="protein sequence ID" value="KAJ2799647.1"/>
    <property type="molecule type" value="Genomic_DNA"/>
</dbReference>
<reference evidence="2" key="1">
    <citation type="submission" date="2022-07" db="EMBL/GenBank/DDBJ databases">
        <title>Phylogenomic reconstructions and comparative analyses of Kickxellomycotina fungi.</title>
        <authorList>
            <person name="Reynolds N.K."/>
            <person name="Stajich J.E."/>
            <person name="Barry K."/>
            <person name="Grigoriev I.V."/>
            <person name="Crous P."/>
            <person name="Smith M.E."/>
        </authorList>
    </citation>
    <scope>NUCLEOTIDE SEQUENCE</scope>
    <source>
        <strain evidence="2">NRRL 1565</strain>
    </source>
</reference>
<feature type="compositionally biased region" description="Pro residues" evidence="1">
    <location>
        <begin position="186"/>
        <end position="200"/>
    </location>
</feature>
<feature type="region of interest" description="Disordered" evidence="1">
    <location>
        <begin position="31"/>
        <end position="131"/>
    </location>
</feature>
<keyword evidence="3" id="KW-1185">Reference proteome</keyword>
<evidence type="ECO:0000313" key="3">
    <source>
        <dbReference type="Proteomes" id="UP001140094"/>
    </source>
</evidence>
<accession>A0A9W8HRV6</accession>
<feature type="compositionally biased region" description="Basic and acidic residues" evidence="1">
    <location>
        <begin position="58"/>
        <end position="71"/>
    </location>
</feature>
<feature type="compositionally biased region" description="Low complexity" evidence="1">
    <location>
        <begin position="152"/>
        <end position="173"/>
    </location>
</feature>
<protein>
    <submittedName>
        <fullName evidence="2">Uncharacterized protein</fullName>
    </submittedName>
</protein>
<dbReference type="AlphaFoldDB" id="A0A9W8HRV6"/>
<name>A0A9W8HRV6_9FUNG</name>
<evidence type="ECO:0000256" key="1">
    <source>
        <dbReference type="SAM" id="MobiDB-lite"/>
    </source>
</evidence>
<feature type="compositionally biased region" description="Basic residues" evidence="1">
    <location>
        <begin position="75"/>
        <end position="99"/>
    </location>
</feature>
<proteinExistence type="predicted"/>
<organism evidence="2 3">
    <name type="scientific">Coemansia guatemalensis</name>
    <dbReference type="NCBI Taxonomy" id="2761395"/>
    <lineage>
        <taxon>Eukaryota</taxon>
        <taxon>Fungi</taxon>
        <taxon>Fungi incertae sedis</taxon>
        <taxon>Zoopagomycota</taxon>
        <taxon>Kickxellomycotina</taxon>
        <taxon>Kickxellomycetes</taxon>
        <taxon>Kickxellales</taxon>
        <taxon>Kickxellaceae</taxon>
        <taxon>Coemansia</taxon>
    </lineage>
</organism>
<dbReference type="InterPro" id="IPR035979">
    <property type="entry name" value="RBD_domain_sf"/>
</dbReference>
<comment type="caution">
    <text evidence="2">The sequence shown here is derived from an EMBL/GenBank/DDBJ whole genome shotgun (WGS) entry which is preliminary data.</text>
</comment>
<feature type="region of interest" description="Disordered" evidence="1">
    <location>
        <begin position="146"/>
        <end position="216"/>
    </location>
</feature>
<feature type="compositionally biased region" description="Basic and acidic residues" evidence="1">
    <location>
        <begin position="100"/>
        <end position="114"/>
    </location>
</feature>
<dbReference type="Proteomes" id="UP001140094">
    <property type="component" value="Unassembled WGS sequence"/>
</dbReference>
<gene>
    <name evidence="2" type="ORF">H4R20_004351</name>
</gene>
<sequence>MENVADAQRARDALTNTLIHDRKVRVDFSFTPKTHGSMQGRYRGRNTSPRDHRRHFERSHYHSDGYFREGPSHFGGRHRSNVPYHLRRRANTRDRRRRDHPHEHPQHGRYDGRSRSPGYHSGAKRHDSYHRDSYYAEPQGNREYEQARGANSHGYSRSSQGSYGRDYGYGRAYMNGQRGGGGSEIQPPPSPPPPPPPLLPQPRGSYRSKMSGNPLY</sequence>
<evidence type="ECO:0000313" key="2">
    <source>
        <dbReference type="EMBL" id="KAJ2799647.1"/>
    </source>
</evidence>
<dbReference type="SUPFAM" id="SSF54928">
    <property type="entry name" value="RNA-binding domain, RBD"/>
    <property type="match status" value="1"/>
</dbReference>
<dbReference type="GO" id="GO:0003676">
    <property type="term" value="F:nucleic acid binding"/>
    <property type="evidence" value="ECO:0007669"/>
    <property type="project" value="InterPro"/>
</dbReference>
<dbReference type="OrthoDB" id="439808at2759"/>